<organism evidence="2 3">
    <name type="scientific">Candidatus Clostridium eludens</name>
    <dbReference type="NCBI Taxonomy" id="3381663"/>
    <lineage>
        <taxon>Bacteria</taxon>
        <taxon>Bacillati</taxon>
        <taxon>Bacillota</taxon>
        <taxon>Clostridia</taxon>
        <taxon>Eubacteriales</taxon>
        <taxon>Clostridiaceae</taxon>
        <taxon>Clostridium</taxon>
    </lineage>
</organism>
<dbReference type="Pfam" id="PF00857">
    <property type="entry name" value="Isochorismatase"/>
    <property type="match status" value="1"/>
</dbReference>
<keyword evidence="3" id="KW-1185">Reference proteome</keyword>
<dbReference type="EMBL" id="JBJHZX010000060">
    <property type="protein sequence ID" value="MFL0198428.1"/>
    <property type="molecule type" value="Genomic_DNA"/>
</dbReference>
<proteinExistence type="predicted"/>
<dbReference type="SUPFAM" id="SSF52499">
    <property type="entry name" value="Isochorismatase-like hydrolases"/>
    <property type="match status" value="1"/>
</dbReference>
<name>A0ABW8STJ3_9CLOT</name>
<comment type="caution">
    <text evidence="2">The sequence shown here is derived from an EMBL/GenBank/DDBJ whole genome shotgun (WGS) entry which is preliminary data.</text>
</comment>
<evidence type="ECO:0000313" key="2">
    <source>
        <dbReference type="EMBL" id="MFL0198428.1"/>
    </source>
</evidence>
<accession>A0ABW8STJ3</accession>
<evidence type="ECO:0000259" key="1">
    <source>
        <dbReference type="Pfam" id="PF00857"/>
    </source>
</evidence>
<sequence>MEKTYQKPQKALLVIDIQEDYTGTMAKSPFPYKDSERLITIVNKVIDYASKKDILTVYIRQEFDGFLGKIISKVLAHGTAMKGKPGTEFDKRINIMSNHCFSKPMADGTMSRKSTN</sequence>
<protein>
    <submittedName>
        <fullName evidence="2">Isochorismatase family protein</fullName>
    </submittedName>
</protein>
<dbReference type="Gene3D" id="3.40.50.850">
    <property type="entry name" value="Isochorismatase-like"/>
    <property type="match status" value="1"/>
</dbReference>
<dbReference type="RefSeq" id="WP_406794536.1">
    <property type="nucleotide sequence ID" value="NZ_JBJHZX010000060.1"/>
</dbReference>
<feature type="domain" description="Isochorismatase-like" evidence="1">
    <location>
        <begin position="11"/>
        <end position="107"/>
    </location>
</feature>
<dbReference type="InterPro" id="IPR036380">
    <property type="entry name" value="Isochorismatase-like_sf"/>
</dbReference>
<reference evidence="2 3" key="1">
    <citation type="submission" date="2024-11" db="EMBL/GenBank/DDBJ databases">
        <authorList>
            <person name="Heng Y.C."/>
            <person name="Lim A.C.H."/>
            <person name="Lee J.K.Y."/>
            <person name="Kittelmann S."/>
        </authorList>
    </citation>
    <scope>NUCLEOTIDE SEQUENCE [LARGE SCALE GENOMIC DNA]</scope>
    <source>
        <strain evidence="2 3">WILCCON 0269</strain>
    </source>
</reference>
<dbReference type="Proteomes" id="UP001623660">
    <property type="component" value="Unassembled WGS sequence"/>
</dbReference>
<gene>
    <name evidence="2" type="ORF">ACJDU8_23090</name>
</gene>
<evidence type="ECO:0000313" key="3">
    <source>
        <dbReference type="Proteomes" id="UP001623660"/>
    </source>
</evidence>
<dbReference type="InterPro" id="IPR000868">
    <property type="entry name" value="Isochorismatase-like_dom"/>
</dbReference>